<feature type="binding site" evidence="8">
    <location>
        <position position="115"/>
    </location>
    <ligand>
        <name>Fe cation</name>
        <dbReference type="ChEBI" id="CHEBI:24875"/>
    </ligand>
</feature>
<dbReference type="GO" id="GO:0045892">
    <property type="term" value="P:negative regulation of DNA-templated transcription"/>
    <property type="evidence" value="ECO:0007669"/>
    <property type="project" value="TreeGrafter"/>
</dbReference>
<name>A0A1F4Q3N0_UNCSA</name>
<evidence type="ECO:0000256" key="8">
    <source>
        <dbReference type="PIRSR" id="PIRSR602481-2"/>
    </source>
</evidence>
<evidence type="ECO:0000256" key="6">
    <source>
        <dbReference type="ARBA" id="ARBA00023163"/>
    </source>
</evidence>
<dbReference type="AlphaFoldDB" id="A0A1F4Q3N0"/>
<dbReference type="PANTHER" id="PTHR33202">
    <property type="entry name" value="ZINC UPTAKE REGULATION PROTEIN"/>
    <property type="match status" value="1"/>
</dbReference>
<evidence type="ECO:0000256" key="7">
    <source>
        <dbReference type="PIRSR" id="PIRSR602481-1"/>
    </source>
</evidence>
<keyword evidence="3 7" id="KW-0862">Zinc</keyword>
<evidence type="ECO:0000256" key="5">
    <source>
        <dbReference type="ARBA" id="ARBA00023125"/>
    </source>
</evidence>
<dbReference type="SUPFAM" id="SSF46785">
    <property type="entry name" value="Winged helix' DNA-binding domain"/>
    <property type="match status" value="1"/>
</dbReference>
<evidence type="ECO:0000256" key="2">
    <source>
        <dbReference type="ARBA" id="ARBA00022491"/>
    </source>
</evidence>
<dbReference type="GO" id="GO:0000976">
    <property type="term" value="F:transcription cis-regulatory region binding"/>
    <property type="evidence" value="ECO:0007669"/>
    <property type="project" value="TreeGrafter"/>
</dbReference>
<evidence type="ECO:0000256" key="3">
    <source>
        <dbReference type="ARBA" id="ARBA00022833"/>
    </source>
</evidence>
<proteinExistence type="inferred from homology"/>
<dbReference type="Pfam" id="PF01475">
    <property type="entry name" value="FUR"/>
    <property type="match status" value="1"/>
</dbReference>
<organism evidence="9 10">
    <name type="scientific">candidate division WOR-1 bacterium RIFCSPHIGHO2_01_FULL_53_15</name>
    <dbReference type="NCBI Taxonomy" id="1802564"/>
    <lineage>
        <taxon>Bacteria</taxon>
        <taxon>Bacillati</taxon>
        <taxon>Saganbacteria</taxon>
    </lineage>
</organism>
<evidence type="ECO:0000256" key="4">
    <source>
        <dbReference type="ARBA" id="ARBA00023015"/>
    </source>
</evidence>
<evidence type="ECO:0000256" key="1">
    <source>
        <dbReference type="ARBA" id="ARBA00007957"/>
    </source>
</evidence>
<keyword evidence="4" id="KW-0805">Transcription regulation</keyword>
<comment type="caution">
    <text evidence="9">The sequence shown here is derived from an EMBL/GenBank/DDBJ whole genome shotgun (WGS) entry which is preliminary data.</text>
</comment>
<dbReference type="Gene3D" id="3.30.1490.190">
    <property type="match status" value="1"/>
</dbReference>
<keyword evidence="7" id="KW-0479">Metal-binding</keyword>
<evidence type="ECO:0000313" key="10">
    <source>
        <dbReference type="Proteomes" id="UP000178724"/>
    </source>
</evidence>
<dbReference type="GO" id="GO:0008270">
    <property type="term" value="F:zinc ion binding"/>
    <property type="evidence" value="ECO:0007669"/>
    <property type="project" value="TreeGrafter"/>
</dbReference>
<dbReference type="EMBL" id="METM01000008">
    <property type="protein sequence ID" value="OGB90487.1"/>
    <property type="molecule type" value="Genomic_DNA"/>
</dbReference>
<gene>
    <name evidence="9" type="ORF">A2625_00875</name>
</gene>
<dbReference type="Proteomes" id="UP000178724">
    <property type="component" value="Unassembled WGS sequence"/>
</dbReference>
<keyword evidence="5" id="KW-0238">DNA-binding</keyword>
<sequence length="134" mass="15487">MKTLRKHSRQREELLKVLRGTKSHPTAGWVFARLKNKFPRLSLGTVYRNLNLLRDEGKVQELAFGSTFDRFDGNPLPHYHFICEKCGRVFDINLPVENTLNKKAEKAAGFKVDRHRVEFFGRCRNCLIKGGGEN</sequence>
<keyword evidence="8" id="KW-0408">Iron</keyword>
<keyword evidence="2" id="KW-0678">Repressor</keyword>
<dbReference type="GO" id="GO:0003700">
    <property type="term" value="F:DNA-binding transcription factor activity"/>
    <property type="evidence" value="ECO:0007669"/>
    <property type="project" value="InterPro"/>
</dbReference>
<feature type="binding site" evidence="7">
    <location>
        <position position="83"/>
    </location>
    <ligand>
        <name>Zn(2+)</name>
        <dbReference type="ChEBI" id="CHEBI:29105"/>
    </ligand>
</feature>
<dbReference type="InterPro" id="IPR036390">
    <property type="entry name" value="WH_DNA-bd_sf"/>
</dbReference>
<evidence type="ECO:0000313" key="9">
    <source>
        <dbReference type="EMBL" id="OGB90487.1"/>
    </source>
</evidence>
<dbReference type="InterPro" id="IPR002481">
    <property type="entry name" value="FUR"/>
</dbReference>
<feature type="binding site" evidence="7">
    <location>
        <position position="123"/>
    </location>
    <ligand>
        <name>Zn(2+)</name>
        <dbReference type="ChEBI" id="CHEBI:29105"/>
    </ligand>
</feature>
<dbReference type="PANTHER" id="PTHR33202:SF7">
    <property type="entry name" value="FERRIC UPTAKE REGULATION PROTEIN"/>
    <property type="match status" value="1"/>
</dbReference>
<dbReference type="Gene3D" id="1.10.10.10">
    <property type="entry name" value="Winged helix-like DNA-binding domain superfamily/Winged helix DNA-binding domain"/>
    <property type="match status" value="1"/>
</dbReference>
<feature type="binding site" evidence="7">
    <location>
        <position position="126"/>
    </location>
    <ligand>
        <name>Zn(2+)</name>
        <dbReference type="ChEBI" id="CHEBI:29105"/>
    </ligand>
</feature>
<keyword evidence="6" id="KW-0804">Transcription</keyword>
<dbReference type="CDD" id="cd07153">
    <property type="entry name" value="Fur_like"/>
    <property type="match status" value="1"/>
</dbReference>
<protein>
    <submittedName>
        <fullName evidence="9">Transcriptional repressor</fullName>
    </submittedName>
</protein>
<comment type="similarity">
    <text evidence="1">Belongs to the Fur family.</text>
</comment>
<accession>A0A1F4Q3N0</accession>
<dbReference type="GO" id="GO:1900376">
    <property type="term" value="P:regulation of secondary metabolite biosynthetic process"/>
    <property type="evidence" value="ECO:0007669"/>
    <property type="project" value="TreeGrafter"/>
</dbReference>
<comment type="cofactor">
    <cofactor evidence="7">
        <name>Zn(2+)</name>
        <dbReference type="ChEBI" id="CHEBI:29105"/>
    </cofactor>
    <text evidence="7">Binds 1 zinc ion per subunit.</text>
</comment>
<feature type="binding site" evidence="7">
    <location>
        <position position="86"/>
    </location>
    <ligand>
        <name>Zn(2+)</name>
        <dbReference type="ChEBI" id="CHEBI:29105"/>
    </ligand>
</feature>
<dbReference type="InterPro" id="IPR036388">
    <property type="entry name" value="WH-like_DNA-bd_sf"/>
</dbReference>
<comment type="cofactor">
    <cofactor evidence="8">
        <name>Mn(2+)</name>
        <dbReference type="ChEBI" id="CHEBI:29035"/>
    </cofactor>
    <cofactor evidence="8">
        <name>Fe(2+)</name>
        <dbReference type="ChEBI" id="CHEBI:29033"/>
    </cofactor>
    <text evidence="8">Binds 1 Mn(2+) or Fe(2+) ion per subunit.</text>
</comment>
<dbReference type="InterPro" id="IPR043135">
    <property type="entry name" value="Fur_C"/>
</dbReference>
<reference evidence="9 10" key="1">
    <citation type="journal article" date="2016" name="Nat. Commun.">
        <title>Thousands of microbial genomes shed light on interconnected biogeochemical processes in an aquifer system.</title>
        <authorList>
            <person name="Anantharaman K."/>
            <person name="Brown C.T."/>
            <person name="Hug L.A."/>
            <person name="Sharon I."/>
            <person name="Castelle C.J."/>
            <person name="Probst A.J."/>
            <person name="Thomas B.C."/>
            <person name="Singh A."/>
            <person name="Wilkins M.J."/>
            <person name="Karaoz U."/>
            <person name="Brodie E.L."/>
            <person name="Williams K.H."/>
            <person name="Hubbard S.S."/>
            <person name="Banfield J.F."/>
        </authorList>
    </citation>
    <scope>NUCLEOTIDE SEQUENCE [LARGE SCALE GENOMIC DNA]</scope>
</reference>